<keyword evidence="3 5" id="KW-0378">Hydrolase</keyword>
<dbReference type="Proteomes" id="UP001487296">
    <property type="component" value="Unassembled WGS sequence"/>
</dbReference>
<evidence type="ECO:0000259" key="7">
    <source>
        <dbReference type="Pfam" id="PF00082"/>
    </source>
</evidence>
<name>A0ABV1FQB4_9BACT</name>
<evidence type="ECO:0000256" key="2">
    <source>
        <dbReference type="ARBA" id="ARBA00022670"/>
    </source>
</evidence>
<evidence type="ECO:0000256" key="1">
    <source>
        <dbReference type="ARBA" id="ARBA00011073"/>
    </source>
</evidence>
<dbReference type="InterPro" id="IPR023828">
    <property type="entry name" value="Peptidase_S8_Ser-AS"/>
</dbReference>
<reference evidence="8 9" key="1">
    <citation type="submission" date="2024-04" db="EMBL/GenBank/DDBJ databases">
        <title>Human intestinal bacterial collection.</title>
        <authorList>
            <person name="Pauvert C."/>
            <person name="Hitch T.C.A."/>
            <person name="Clavel T."/>
        </authorList>
    </citation>
    <scope>NUCLEOTIDE SEQUENCE [LARGE SCALE GENOMIC DNA]</scope>
    <source>
        <strain evidence="8 9">CLA-AA-H145</strain>
    </source>
</reference>
<keyword evidence="2 5" id="KW-0645">Protease</keyword>
<organism evidence="8 9">
    <name type="scientific">Hallella faecis</name>
    <dbReference type="NCBI Taxonomy" id="2841596"/>
    <lineage>
        <taxon>Bacteria</taxon>
        <taxon>Pseudomonadati</taxon>
        <taxon>Bacteroidota</taxon>
        <taxon>Bacteroidia</taxon>
        <taxon>Bacteroidales</taxon>
        <taxon>Prevotellaceae</taxon>
        <taxon>Hallella</taxon>
    </lineage>
</organism>
<dbReference type="PROSITE" id="PS00138">
    <property type="entry name" value="SUBTILASE_SER"/>
    <property type="match status" value="1"/>
</dbReference>
<protein>
    <submittedName>
        <fullName evidence="8">S8 family serine peptidase</fullName>
    </submittedName>
</protein>
<evidence type="ECO:0000256" key="3">
    <source>
        <dbReference type="ARBA" id="ARBA00022801"/>
    </source>
</evidence>
<feature type="signal peptide" evidence="6">
    <location>
        <begin position="1"/>
        <end position="19"/>
    </location>
</feature>
<dbReference type="InterPro" id="IPR000209">
    <property type="entry name" value="Peptidase_S8/S53_dom"/>
</dbReference>
<dbReference type="SUPFAM" id="SSF52743">
    <property type="entry name" value="Subtilisin-like"/>
    <property type="match status" value="1"/>
</dbReference>
<dbReference type="InterPro" id="IPR017317">
    <property type="entry name" value="Pept_S8_subtilisin_bacteroid-2"/>
</dbReference>
<feature type="active site" description="Charge relay system" evidence="5">
    <location>
        <position position="190"/>
    </location>
</feature>
<proteinExistence type="inferred from homology"/>
<dbReference type="PIRSF" id="PIRSF037903">
    <property type="entry name" value="Subtilisin_rel_GFO_2223"/>
    <property type="match status" value="1"/>
</dbReference>
<dbReference type="PRINTS" id="PR00723">
    <property type="entry name" value="SUBTILISIN"/>
</dbReference>
<keyword evidence="9" id="KW-1185">Reference proteome</keyword>
<feature type="active site" description="Charge relay system" evidence="5">
    <location>
        <position position="405"/>
    </location>
</feature>
<dbReference type="EMBL" id="JBBNFP010000017">
    <property type="protein sequence ID" value="MEQ2486608.1"/>
    <property type="molecule type" value="Genomic_DNA"/>
</dbReference>
<sequence>MKNIITILAVWLCCIGATAQVRSQMTAFPGGKYQIYRVALQDKRGCKASLKHPEKFLSEKSLRRRAKQHLLVDSTDLPLSRTYLKKMTEQGFAIIGGSKWNNTVLVKDTCASAPQRLCALPFVTSVVKVFGGVDSVKLTPPSTVRPDTLIARYKAKTRYGQGEHQISMLNGQKLHEAGFNGKGILVAVIDGGFMNVDKIGYLKNVNIVGTRDFVYPYTANLYDERDHGTEVLSTIAANSDSVFVGTAPGASFLLLRSEFGPLENLVEEDFWTQAVEYADSVGADIVTSSLGYTEFDDKAASHKYREQDGRTALISRTASMISGKGMILTNSAGNTGAAEWKRIGFPGDAHDVLTVGALAPDSTNTTFSSVGPTYDGRVKPDVMAMGGYCTVINGKGLVAHANGTSFSTPITCGLVACLWQALPNKTASEIMQLVRESADRADYPDNIFGYGIPNFWKAYQMGLNK</sequence>
<dbReference type="InterPro" id="IPR050131">
    <property type="entry name" value="Peptidase_S8_subtilisin-like"/>
</dbReference>
<keyword evidence="4 5" id="KW-0720">Serine protease</keyword>
<accession>A0ABV1FQB4</accession>
<feature type="domain" description="Peptidase S8/S53" evidence="7">
    <location>
        <begin position="181"/>
        <end position="451"/>
    </location>
</feature>
<dbReference type="Pfam" id="PF00082">
    <property type="entry name" value="Peptidase_S8"/>
    <property type="match status" value="1"/>
</dbReference>
<dbReference type="PANTHER" id="PTHR43806">
    <property type="entry name" value="PEPTIDASE S8"/>
    <property type="match status" value="1"/>
</dbReference>
<dbReference type="PROSITE" id="PS51892">
    <property type="entry name" value="SUBTILASE"/>
    <property type="match status" value="1"/>
</dbReference>
<dbReference type="RefSeq" id="WP_215759685.1">
    <property type="nucleotide sequence ID" value="NZ_JAHKBE010000017.1"/>
</dbReference>
<dbReference type="PANTHER" id="PTHR43806:SF67">
    <property type="entry name" value="EGF-LIKE DOMAIN-CONTAINING PROTEIN"/>
    <property type="match status" value="1"/>
</dbReference>
<comment type="similarity">
    <text evidence="1 5">Belongs to the peptidase S8 family.</text>
</comment>
<evidence type="ECO:0000256" key="5">
    <source>
        <dbReference type="PROSITE-ProRule" id="PRU01240"/>
    </source>
</evidence>
<gene>
    <name evidence="8" type="ORF">AAAT34_06010</name>
</gene>
<feature type="chain" id="PRO_5046435672" evidence="6">
    <location>
        <begin position="20"/>
        <end position="465"/>
    </location>
</feature>
<evidence type="ECO:0000256" key="6">
    <source>
        <dbReference type="SAM" id="SignalP"/>
    </source>
</evidence>
<dbReference type="Gene3D" id="3.40.50.200">
    <property type="entry name" value="Peptidase S8/S53 domain"/>
    <property type="match status" value="1"/>
</dbReference>
<comment type="caution">
    <text evidence="8">The sequence shown here is derived from an EMBL/GenBank/DDBJ whole genome shotgun (WGS) entry which is preliminary data.</text>
</comment>
<dbReference type="InterPro" id="IPR015500">
    <property type="entry name" value="Peptidase_S8_subtilisin-rel"/>
</dbReference>
<feature type="active site" description="Charge relay system" evidence="5">
    <location>
        <position position="227"/>
    </location>
</feature>
<dbReference type="InterPro" id="IPR036852">
    <property type="entry name" value="Peptidase_S8/S53_dom_sf"/>
</dbReference>
<dbReference type="CDD" id="cd07493">
    <property type="entry name" value="Peptidases_S8_9"/>
    <property type="match status" value="1"/>
</dbReference>
<evidence type="ECO:0000313" key="8">
    <source>
        <dbReference type="EMBL" id="MEQ2486608.1"/>
    </source>
</evidence>
<evidence type="ECO:0000256" key="4">
    <source>
        <dbReference type="ARBA" id="ARBA00022825"/>
    </source>
</evidence>
<keyword evidence="6" id="KW-0732">Signal</keyword>
<evidence type="ECO:0000313" key="9">
    <source>
        <dbReference type="Proteomes" id="UP001487296"/>
    </source>
</evidence>